<name>A0AA37T2H9_9GAMM</name>
<sequence length="410" mass="46157">MNINRLALITVITSTASMTAYGNSVEQLTNQVKQLNQRLLDQEQRLRINGFATVGVVQQDLEEGYHRGITDELNWRRYSKAALQFTFNIDENTSFVTQLISRGEEDFDTTAEWMYLKHNFGNGWSTKIGRLRKPNYILSEFFDVGYAMPWTQPPVEVYGVLEESANYEAIDFTYDFEIGDWSAFAQAQYGRSETDSSVSPDLFAFNFNMNYDYLTLRAGYSRADTFFQPDSDIGTLSVGVNAAYEAAYASAGLTFDGQVGLNEETAQLAQFFGVAAMYDSDTWLLMAEFNSLEFDGLGVDEDGFYLVGGYRFGQFMPFISYARSESTDDDDREAPITMNPVVDGAVVATQLSFNKEQDRFSLGLRYDFKPGIAFKIQYDSVDTGDTIGEFDTFPSEDTTDVISATVDLVF</sequence>
<evidence type="ECO:0000313" key="2">
    <source>
        <dbReference type="EMBL" id="GLS24954.1"/>
    </source>
</evidence>
<feature type="coiled-coil region" evidence="1">
    <location>
        <begin position="18"/>
        <end position="45"/>
    </location>
</feature>
<keyword evidence="1" id="KW-0175">Coiled coil</keyword>
<evidence type="ECO:0000313" key="3">
    <source>
        <dbReference type="Proteomes" id="UP001156870"/>
    </source>
</evidence>
<keyword evidence="3" id="KW-1185">Reference proteome</keyword>
<organism evidence="2 3">
    <name type="scientific">Marinibactrum halimedae</name>
    <dbReference type="NCBI Taxonomy" id="1444977"/>
    <lineage>
        <taxon>Bacteria</taxon>
        <taxon>Pseudomonadati</taxon>
        <taxon>Pseudomonadota</taxon>
        <taxon>Gammaproteobacteria</taxon>
        <taxon>Cellvibrionales</taxon>
        <taxon>Cellvibrionaceae</taxon>
        <taxon>Marinibactrum</taxon>
    </lineage>
</organism>
<dbReference type="SUPFAM" id="SSF56935">
    <property type="entry name" value="Porins"/>
    <property type="match status" value="1"/>
</dbReference>
<reference evidence="2 3" key="1">
    <citation type="journal article" date="2014" name="Int. J. Syst. Evol. Microbiol.">
        <title>Complete genome sequence of Corynebacterium casei LMG S-19264T (=DSM 44701T), isolated from a smear-ripened cheese.</title>
        <authorList>
            <consortium name="US DOE Joint Genome Institute (JGI-PGF)"/>
            <person name="Walter F."/>
            <person name="Albersmeier A."/>
            <person name="Kalinowski J."/>
            <person name="Ruckert C."/>
        </authorList>
    </citation>
    <scope>NUCLEOTIDE SEQUENCE [LARGE SCALE GENOMIC DNA]</scope>
    <source>
        <strain evidence="2 3">NBRC 110095</strain>
    </source>
</reference>
<dbReference type="RefSeq" id="WP_232592231.1">
    <property type="nucleotide sequence ID" value="NZ_BSPD01000020.1"/>
</dbReference>
<evidence type="ECO:0008006" key="4">
    <source>
        <dbReference type="Google" id="ProtNLM"/>
    </source>
</evidence>
<comment type="caution">
    <text evidence="2">The sequence shown here is derived from an EMBL/GenBank/DDBJ whole genome shotgun (WGS) entry which is preliminary data.</text>
</comment>
<dbReference type="EMBL" id="BSPD01000020">
    <property type="protein sequence ID" value="GLS24954.1"/>
    <property type="molecule type" value="Genomic_DNA"/>
</dbReference>
<protein>
    <recommendedName>
        <fullName evidence="4">Porin</fullName>
    </recommendedName>
</protein>
<dbReference type="InterPro" id="IPR023614">
    <property type="entry name" value="Porin_dom_sf"/>
</dbReference>
<accession>A0AA37T2H9</accession>
<proteinExistence type="predicted"/>
<dbReference type="AlphaFoldDB" id="A0AA37T2H9"/>
<evidence type="ECO:0000256" key="1">
    <source>
        <dbReference type="SAM" id="Coils"/>
    </source>
</evidence>
<dbReference type="Proteomes" id="UP001156870">
    <property type="component" value="Unassembled WGS sequence"/>
</dbReference>
<gene>
    <name evidence="2" type="ORF">GCM10007877_06680</name>
</gene>
<dbReference type="Gene3D" id="2.40.160.10">
    <property type="entry name" value="Porin"/>
    <property type="match status" value="1"/>
</dbReference>